<evidence type="ECO:0000256" key="7">
    <source>
        <dbReference type="ARBA" id="ARBA00022840"/>
    </source>
</evidence>
<dbReference type="EC" id="2.7.4.26" evidence="2"/>
<evidence type="ECO:0000313" key="11">
    <source>
        <dbReference type="EMBL" id="UYP47312.1"/>
    </source>
</evidence>
<dbReference type="Gene3D" id="3.40.1160.10">
    <property type="entry name" value="Acetylglutamate kinase-like"/>
    <property type="match status" value="1"/>
</dbReference>
<keyword evidence="12" id="KW-1185">Reference proteome</keyword>
<dbReference type="Pfam" id="PF00696">
    <property type="entry name" value="AA_kinase"/>
    <property type="match status" value="1"/>
</dbReference>
<dbReference type="SUPFAM" id="SSF53633">
    <property type="entry name" value="Carbamate kinase-like"/>
    <property type="match status" value="1"/>
</dbReference>
<dbReference type="InterPro" id="IPR001048">
    <property type="entry name" value="Asp/Glu/Uridylate_kinase"/>
</dbReference>
<evidence type="ECO:0000256" key="1">
    <source>
        <dbReference type="ARBA" id="ARBA00010540"/>
    </source>
</evidence>
<dbReference type="EMBL" id="CP104013">
    <property type="protein sequence ID" value="UYP47312.1"/>
    <property type="molecule type" value="Genomic_DNA"/>
</dbReference>
<reference evidence="11" key="1">
    <citation type="submission" date="2022-09" db="EMBL/GenBank/DDBJ databases">
        <title>Actin cytoskeleton and complex cell architecture in an #Asgard archaeon.</title>
        <authorList>
            <person name="Ponce Toledo R.I."/>
            <person name="Schleper C."/>
            <person name="Rodrigues Oliveira T."/>
            <person name="Wollweber F."/>
            <person name="Xu J."/>
            <person name="Rittmann S."/>
            <person name="Klingl A."/>
            <person name="Pilhofer M."/>
        </authorList>
    </citation>
    <scope>NUCLEOTIDE SEQUENCE</scope>
    <source>
        <strain evidence="11">B-35</strain>
    </source>
</reference>
<feature type="domain" description="Aspartate/glutamate/uridylate kinase" evidence="10">
    <location>
        <begin position="7"/>
        <end position="249"/>
    </location>
</feature>
<protein>
    <recommendedName>
        <fullName evidence="3">Isopentenyl phosphate kinase</fullName>
        <ecNumber evidence="2">2.7.4.26</ecNumber>
    </recommendedName>
</protein>
<comment type="similarity">
    <text evidence="1">Belongs to the isopentenyl phosphate kinase family.</text>
</comment>
<keyword evidence="8" id="KW-0414">Isoprene biosynthesis</keyword>
<dbReference type="PIRSF" id="PIRSF016496">
    <property type="entry name" value="Kin_FomA"/>
    <property type="match status" value="1"/>
</dbReference>
<comment type="catalytic activity">
    <reaction evidence="9">
        <text>isopentenyl phosphate + ATP = isopentenyl diphosphate + ADP</text>
        <dbReference type="Rhea" id="RHEA:33963"/>
        <dbReference type="ChEBI" id="CHEBI:30616"/>
        <dbReference type="ChEBI" id="CHEBI:65078"/>
        <dbReference type="ChEBI" id="CHEBI:128769"/>
        <dbReference type="ChEBI" id="CHEBI:456216"/>
        <dbReference type="EC" id="2.7.4.26"/>
    </reaction>
</comment>
<dbReference type="GO" id="GO:0102043">
    <property type="term" value="F:isopentenyl phosphate kinase activity"/>
    <property type="evidence" value="ECO:0007669"/>
    <property type="project" value="UniProtKB-EC"/>
</dbReference>
<keyword evidence="6 11" id="KW-0418">Kinase</keyword>
<keyword evidence="5" id="KW-0547">Nucleotide-binding</keyword>
<dbReference type="PANTHER" id="PTHR43654">
    <property type="entry name" value="GLUTAMATE 5-KINASE"/>
    <property type="match status" value="1"/>
</dbReference>
<dbReference type="CDD" id="cd04241">
    <property type="entry name" value="AAK_FomA-like"/>
    <property type="match status" value="1"/>
</dbReference>
<evidence type="ECO:0000256" key="2">
    <source>
        <dbReference type="ARBA" id="ARBA00012908"/>
    </source>
</evidence>
<proteinExistence type="inferred from homology"/>
<evidence type="ECO:0000256" key="4">
    <source>
        <dbReference type="ARBA" id="ARBA00022679"/>
    </source>
</evidence>
<dbReference type="GO" id="GO:0016301">
    <property type="term" value="F:kinase activity"/>
    <property type="evidence" value="ECO:0007669"/>
    <property type="project" value="UniProtKB-KW"/>
</dbReference>
<keyword evidence="7" id="KW-0067">ATP-binding</keyword>
<evidence type="ECO:0000256" key="5">
    <source>
        <dbReference type="ARBA" id="ARBA00022741"/>
    </source>
</evidence>
<evidence type="ECO:0000259" key="10">
    <source>
        <dbReference type="Pfam" id="PF00696"/>
    </source>
</evidence>
<sequence>MTNTQDITIIKIGGSVITDKNIPFSLKEDVLDDLIDQIQKADQKCIIVHGAGSFAHPLAKEYHIVSGRNNEIEDQIIGLIKTHNGVAKLNSIILNKFLEKKIPAMPIQPSAVFYQKRFPSGNLITVLIKLLDLKITPILYGDIIFGQENDFSIISGDKIIEEICKQFVDSKKPPKYRIRKVVFCFDEDGLYIEDADKKKKLLSNIEHTKIDSIKFFNLGLKIDVTGGILGKLEETKKICKLKIPVQLINGKQKNFLLKALQQQKIPSTTIY</sequence>
<dbReference type="InterPro" id="IPR036393">
    <property type="entry name" value="AceGlu_kinase-like_sf"/>
</dbReference>
<name>A0ABY6HUW5_9ARCH</name>
<gene>
    <name evidence="11" type="ORF">NEF87_003597</name>
</gene>
<dbReference type="Proteomes" id="UP001208689">
    <property type="component" value="Chromosome"/>
</dbReference>
<organism evidence="11 12">
    <name type="scientific">Candidatus Lokiarchaeum ossiferum</name>
    <dbReference type="NCBI Taxonomy" id="2951803"/>
    <lineage>
        <taxon>Archaea</taxon>
        <taxon>Promethearchaeati</taxon>
        <taxon>Promethearchaeota</taxon>
        <taxon>Promethearchaeia</taxon>
        <taxon>Promethearchaeales</taxon>
        <taxon>Promethearchaeaceae</taxon>
        <taxon>Candidatus Lokiarchaeum</taxon>
    </lineage>
</organism>
<keyword evidence="4 11" id="KW-0808">Transferase</keyword>
<dbReference type="PANTHER" id="PTHR43654:SF1">
    <property type="entry name" value="ISOPENTENYL PHOSPHATE KINASE"/>
    <property type="match status" value="1"/>
</dbReference>
<dbReference type="InterPro" id="IPR024192">
    <property type="entry name" value="Fosfomycin_R_FomA-type"/>
</dbReference>
<evidence type="ECO:0000256" key="3">
    <source>
        <dbReference type="ARBA" id="ARBA00017267"/>
    </source>
</evidence>
<accession>A0ABY6HUW5</accession>
<evidence type="ECO:0000313" key="12">
    <source>
        <dbReference type="Proteomes" id="UP001208689"/>
    </source>
</evidence>
<evidence type="ECO:0000256" key="6">
    <source>
        <dbReference type="ARBA" id="ARBA00022777"/>
    </source>
</evidence>
<evidence type="ECO:0000256" key="8">
    <source>
        <dbReference type="ARBA" id="ARBA00023229"/>
    </source>
</evidence>
<evidence type="ECO:0000256" key="9">
    <source>
        <dbReference type="ARBA" id="ARBA00049063"/>
    </source>
</evidence>
<dbReference type="NCBIfam" id="NF040647">
    <property type="entry name" value="IPPK_Arch"/>
    <property type="match status" value="1"/>
</dbReference>